<feature type="non-terminal residue" evidence="2">
    <location>
        <position position="30"/>
    </location>
</feature>
<proteinExistence type="predicted"/>
<gene>
    <name evidence="2" type="ORF">AVDCRST_MAG30-3718</name>
</gene>
<protein>
    <submittedName>
        <fullName evidence="2">Uncharacterized protein</fullName>
    </submittedName>
</protein>
<dbReference type="EMBL" id="CADCVS010000491">
    <property type="protein sequence ID" value="CAA9530358.1"/>
    <property type="molecule type" value="Genomic_DNA"/>
</dbReference>
<feature type="non-terminal residue" evidence="2">
    <location>
        <position position="1"/>
    </location>
</feature>
<sequence>DPAPEESRDLRGEARPARGAPAPRRPLLPR</sequence>
<organism evidence="2">
    <name type="scientific">uncultured Solirubrobacteraceae bacterium</name>
    <dbReference type="NCBI Taxonomy" id="1162706"/>
    <lineage>
        <taxon>Bacteria</taxon>
        <taxon>Bacillati</taxon>
        <taxon>Actinomycetota</taxon>
        <taxon>Thermoleophilia</taxon>
        <taxon>Solirubrobacterales</taxon>
        <taxon>Solirubrobacteraceae</taxon>
        <taxon>environmental samples</taxon>
    </lineage>
</organism>
<reference evidence="2" key="1">
    <citation type="submission" date="2020-02" db="EMBL/GenBank/DDBJ databases">
        <authorList>
            <person name="Meier V. D."/>
        </authorList>
    </citation>
    <scope>NUCLEOTIDE SEQUENCE</scope>
    <source>
        <strain evidence="2">AVDCRST_MAG30</strain>
    </source>
</reference>
<dbReference type="AlphaFoldDB" id="A0A6J4TRN7"/>
<name>A0A6J4TRN7_9ACTN</name>
<feature type="compositionally biased region" description="Basic and acidic residues" evidence="1">
    <location>
        <begin position="1"/>
        <end position="16"/>
    </location>
</feature>
<accession>A0A6J4TRN7</accession>
<feature type="region of interest" description="Disordered" evidence="1">
    <location>
        <begin position="1"/>
        <end position="30"/>
    </location>
</feature>
<evidence type="ECO:0000313" key="2">
    <source>
        <dbReference type="EMBL" id="CAA9530358.1"/>
    </source>
</evidence>
<evidence type="ECO:0000256" key="1">
    <source>
        <dbReference type="SAM" id="MobiDB-lite"/>
    </source>
</evidence>